<organism evidence="1">
    <name type="scientific">bioreactor metagenome</name>
    <dbReference type="NCBI Taxonomy" id="1076179"/>
    <lineage>
        <taxon>unclassified sequences</taxon>
        <taxon>metagenomes</taxon>
        <taxon>ecological metagenomes</taxon>
    </lineage>
</organism>
<accession>A0A645IMZ2</accession>
<reference evidence="1" key="1">
    <citation type="submission" date="2019-08" db="EMBL/GenBank/DDBJ databases">
        <authorList>
            <person name="Kucharzyk K."/>
            <person name="Murdoch R.W."/>
            <person name="Higgins S."/>
            <person name="Loffler F."/>
        </authorList>
    </citation>
    <scope>NUCLEOTIDE SEQUENCE</scope>
</reference>
<evidence type="ECO:0000313" key="1">
    <source>
        <dbReference type="EMBL" id="MPN52627.1"/>
    </source>
</evidence>
<dbReference type="AlphaFoldDB" id="A0A645IMZ2"/>
<gene>
    <name evidence="1" type="ORF">SDC9_200289</name>
</gene>
<comment type="caution">
    <text evidence="1">The sequence shown here is derived from an EMBL/GenBank/DDBJ whole genome shotgun (WGS) entry which is preliminary data.</text>
</comment>
<dbReference type="EMBL" id="VSSQ01118911">
    <property type="protein sequence ID" value="MPN52627.1"/>
    <property type="molecule type" value="Genomic_DNA"/>
</dbReference>
<evidence type="ECO:0008006" key="2">
    <source>
        <dbReference type="Google" id="ProtNLM"/>
    </source>
</evidence>
<protein>
    <recommendedName>
        <fullName evidence="2">Cyclodeaminase/cyclohydrolase domain-containing protein</fullName>
    </recommendedName>
</protein>
<name>A0A645IMZ2_9ZZZZ</name>
<sequence length="104" mass="11384">MLEEMAAAAMEENLQSATGSIAASIEEIGKSAEEEEMESAVFQAASALQTIVSSAGSRYLNDASIAARIALETFNELDIINNEENIKKVEEIREMMRALWLNTK</sequence>
<proteinExistence type="predicted"/>